<dbReference type="STRING" id="54.SAMN02745121_07059"/>
<dbReference type="InterPro" id="IPR013216">
    <property type="entry name" value="Methyltransf_11"/>
</dbReference>
<dbReference type="SUPFAM" id="SSF53335">
    <property type="entry name" value="S-adenosyl-L-methionine-dependent methyltransferases"/>
    <property type="match status" value="1"/>
</dbReference>
<dbReference type="AlphaFoldDB" id="A0A1I2G7K4"/>
<evidence type="ECO:0000313" key="3">
    <source>
        <dbReference type="Proteomes" id="UP000199400"/>
    </source>
</evidence>
<dbReference type="GO" id="GO:0008757">
    <property type="term" value="F:S-adenosylmethionine-dependent methyltransferase activity"/>
    <property type="evidence" value="ECO:0007669"/>
    <property type="project" value="InterPro"/>
</dbReference>
<protein>
    <submittedName>
        <fullName evidence="2">Methyltransferase domain-containing protein</fullName>
    </submittedName>
</protein>
<dbReference type="EMBL" id="FOMX01000030">
    <property type="protein sequence ID" value="SFF12591.1"/>
    <property type="molecule type" value="Genomic_DNA"/>
</dbReference>
<proteinExistence type="predicted"/>
<sequence length="245" mass="26860">MVPAMAATADTSQNRNYYDAFSAGYDHGRDRGYHKLIDDQAAAIVSRYAAGKDALEVGCGTGLILQRVATVARSAKGVDLSPGMLEHARSRGLDVQEGSATDLPFPDASFDVTYSFKVLAHVPGWERCLQEMARVTRPGGHIIFDIYNRNSLRYLIKRLWGPRKTSRSYDEAAISTRFLSPAEAASVLPPDTRVVARAGIRITTPHPVVCRLPVIGKVHDRVEWALMESPLAALAGFYVFVAEKL</sequence>
<keyword evidence="3" id="KW-1185">Reference proteome</keyword>
<dbReference type="PANTHER" id="PTHR42912">
    <property type="entry name" value="METHYLTRANSFERASE"/>
    <property type="match status" value="1"/>
</dbReference>
<feature type="domain" description="Methyltransferase type 11" evidence="1">
    <location>
        <begin position="55"/>
        <end position="144"/>
    </location>
</feature>
<dbReference type="CDD" id="cd02440">
    <property type="entry name" value="AdoMet_MTases"/>
    <property type="match status" value="1"/>
</dbReference>
<dbReference type="Proteomes" id="UP000199400">
    <property type="component" value="Unassembled WGS sequence"/>
</dbReference>
<reference evidence="3" key="1">
    <citation type="submission" date="2016-10" db="EMBL/GenBank/DDBJ databases">
        <authorList>
            <person name="Varghese N."/>
            <person name="Submissions S."/>
        </authorList>
    </citation>
    <scope>NUCLEOTIDE SEQUENCE [LARGE SCALE GENOMIC DNA]</scope>
    <source>
        <strain evidence="3">ATCC 25963</strain>
    </source>
</reference>
<organism evidence="2 3">
    <name type="scientific">Nannocystis exedens</name>
    <dbReference type="NCBI Taxonomy" id="54"/>
    <lineage>
        <taxon>Bacteria</taxon>
        <taxon>Pseudomonadati</taxon>
        <taxon>Myxococcota</taxon>
        <taxon>Polyangia</taxon>
        <taxon>Nannocystales</taxon>
        <taxon>Nannocystaceae</taxon>
        <taxon>Nannocystis</taxon>
    </lineage>
</organism>
<evidence type="ECO:0000259" key="1">
    <source>
        <dbReference type="Pfam" id="PF08241"/>
    </source>
</evidence>
<keyword evidence="2" id="KW-0489">Methyltransferase</keyword>
<dbReference type="Pfam" id="PF08241">
    <property type="entry name" value="Methyltransf_11"/>
    <property type="match status" value="1"/>
</dbReference>
<dbReference type="GO" id="GO:0032259">
    <property type="term" value="P:methylation"/>
    <property type="evidence" value="ECO:0007669"/>
    <property type="project" value="UniProtKB-KW"/>
</dbReference>
<keyword evidence="2" id="KW-0808">Transferase</keyword>
<accession>A0A1I2G7K4</accession>
<gene>
    <name evidence="2" type="ORF">SAMN02745121_07059</name>
</gene>
<dbReference type="Gene3D" id="3.40.50.150">
    <property type="entry name" value="Vaccinia Virus protein VP39"/>
    <property type="match status" value="1"/>
</dbReference>
<evidence type="ECO:0000313" key="2">
    <source>
        <dbReference type="EMBL" id="SFF12591.1"/>
    </source>
</evidence>
<dbReference type="InterPro" id="IPR050508">
    <property type="entry name" value="Methyltransf_Superfamily"/>
</dbReference>
<dbReference type="InterPro" id="IPR029063">
    <property type="entry name" value="SAM-dependent_MTases_sf"/>
</dbReference>
<name>A0A1I2G7K4_9BACT</name>